<dbReference type="Proteomes" id="UP000001542">
    <property type="component" value="Unassembled WGS sequence"/>
</dbReference>
<gene>
    <name evidence="2" type="ORF">TVAG_192110</name>
</gene>
<evidence type="ECO:0000256" key="1">
    <source>
        <dbReference type="SAM" id="Coils"/>
    </source>
</evidence>
<name>A2ETV7_TRIV3</name>
<dbReference type="EMBL" id="DS113490">
    <property type="protein sequence ID" value="EAY03912.1"/>
    <property type="molecule type" value="Genomic_DNA"/>
</dbReference>
<keyword evidence="1" id="KW-0175">Coiled coil</keyword>
<dbReference type="Gene3D" id="3.40.50.300">
    <property type="entry name" value="P-loop containing nucleotide triphosphate hydrolases"/>
    <property type="match status" value="1"/>
</dbReference>
<dbReference type="KEGG" id="tva:4761760"/>
<organism evidence="2 3">
    <name type="scientific">Trichomonas vaginalis (strain ATCC PRA-98 / G3)</name>
    <dbReference type="NCBI Taxonomy" id="412133"/>
    <lineage>
        <taxon>Eukaryota</taxon>
        <taxon>Metamonada</taxon>
        <taxon>Parabasalia</taxon>
        <taxon>Trichomonadida</taxon>
        <taxon>Trichomonadidae</taxon>
        <taxon>Trichomonas</taxon>
    </lineage>
</organism>
<dbReference type="InParanoid" id="A2ETV7"/>
<protein>
    <submittedName>
        <fullName evidence="2">Uncharacterized protein</fullName>
    </submittedName>
</protein>
<reference evidence="2" key="1">
    <citation type="submission" date="2006-10" db="EMBL/GenBank/DDBJ databases">
        <authorList>
            <person name="Amadeo P."/>
            <person name="Zhao Q."/>
            <person name="Wortman J."/>
            <person name="Fraser-Liggett C."/>
            <person name="Carlton J."/>
        </authorList>
    </citation>
    <scope>NUCLEOTIDE SEQUENCE</scope>
    <source>
        <strain evidence="2">G3</strain>
    </source>
</reference>
<reference evidence="2" key="2">
    <citation type="journal article" date="2007" name="Science">
        <title>Draft genome sequence of the sexually transmitted pathogen Trichomonas vaginalis.</title>
        <authorList>
            <person name="Carlton J.M."/>
            <person name="Hirt R.P."/>
            <person name="Silva J.C."/>
            <person name="Delcher A.L."/>
            <person name="Schatz M."/>
            <person name="Zhao Q."/>
            <person name="Wortman J.R."/>
            <person name="Bidwell S.L."/>
            <person name="Alsmark U.C.M."/>
            <person name="Besteiro S."/>
            <person name="Sicheritz-Ponten T."/>
            <person name="Noel C.J."/>
            <person name="Dacks J.B."/>
            <person name="Foster P.G."/>
            <person name="Simillion C."/>
            <person name="Van de Peer Y."/>
            <person name="Miranda-Saavedra D."/>
            <person name="Barton G.J."/>
            <person name="Westrop G.D."/>
            <person name="Mueller S."/>
            <person name="Dessi D."/>
            <person name="Fiori P.L."/>
            <person name="Ren Q."/>
            <person name="Paulsen I."/>
            <person name="Zhang H."/>
            <person name="Bastida-Corcuera F.D."/>
            <person name="Simoes-Barbosa A."/>
            <person name="Brown M.T."/>
            <person name="Hayes R.D."/>
            <person name="Mukherjee M."/>
            <person name="Okumura C.Y."/>
            <person name="Schneider R."/>
            <person name="Smith A.J."/>
            <person name="Vanacova S."/>
            <person name="Villalvazo M."/>
            <person name="Haas B.J."/>
            <person name="Pertea M."/>
            <person name="Feldblyum T.V."/>
            <person name="Utterback T.R."/>
            <person name="Shu C.L."/>
            <person name="Osoegawa K."/>
            <person name="de Jong P.J."/>
            <person name="Hrdy I."/>
            <person name="Horvathova L."/>
            <person name="Zubacova Z."/>
            <person name="Dolezal P."/>
            <person name="Malik S.B."/>
            <person name="Logsdon J.M. Jr."/>
            <person name="Henze K."/>
            <person name="Gupta A."/>
            <person name="Wang C.C."/>
            <person name="Dunne R.L."/>
            <person name="Upcroft J.A."/>
            <person name="Upcroft P."/>
            <person name="White O."/>
            <person name="Salzberg S.L."/>
            <person name="Tang P."/>
            <person name="Chiu C.-H."/>
            <person name="Lee Y.-S."/>
            <person name="Embley T.M."/>
            <person name="Coombs G.H."/>
            <person name="Mottram J.C."/>
            <person name="Tachezy J."/>
            <person name="Fraser-Liggett C.M."/>
            <person name="Johnson P.J."/>
        </authorList>
    </citation>
    <scope>NUCLEOTIDE SEQUENCE [LARGE SCALE GENOMIC DNA]</scope>
    <source>
        <strain evidence="2">G3</strain>
    </source>
</reference>
<dbReference type="SUPFAM" id="SSF52540">
    <property type="entry name" value="P-loop containing nucleoside triphosphate hydrolases"/>
    <property type="match status" value="2"/>
</dbReference>
<dbReference type="AlphaFoldDB" id="A2ETV7"/>
<accession>A2ETV7</accession>
<proteinExistence type="predicted"/>
<dbReference type="InterPro" id="IPR027417">
    <property type="entry name" value="P-loop_NTPase"/>
</dbReference>
<evidence type="ECO:0000313" key="2">
    <source>
        <dbReference type="EMBL" id="EAY03912.1"/>
    </source>
</evidence>
<evidence type="ECO:0000313" key="3">
    <source>
        <dbReference type="Proteomes" id="UP000001542"/>
    </source>
</evidence>
<feature type="coiled-coil region" evidence="1">
    <location>
        <begin position="697"/>
        <end position="733"/>
    </location>
</feature>
<sequence length="1229" mass="138682">MSEENIIPRVHLSEIELSNSFIKDTLEEKNPEWLESNEYGDPIMKSVEGLIESEEITIARNGIIAAVTNDFITISVSPKNTFQLKNSVNVAIRILGSIGDHDAIDCILSKVSKDLISHNKVIVSPAHIVHAFCTIKGKVSIVSGFVEKANSYIAINKESNLFYALIHSFVFGNEYIISDGDVHKYQTYEETTMINSLLIRYSIFYDSDVKDNRPMRIASSMYQEIPIINDLINMGVISSLGIPIADIVSTFNSLEVATKNDKAIALYFDNMDNIVAYRNLDNISRIISNIDGTNAVKFSKIGLFILHGAQKKIDQAENAIMKSLSSGVQKEITTYSVDLLSKVCEYLTETFKARLSSIPINFNDPIETMKFITNILYKKPPNDTQLSFANSAIFGSKFDTDNQSRIYFLTTPPGSGKTACEILPAVHERFRNLDSKIGEERGITIISTSLVQVSAQIATNASKIMYGKEKWIRIKRLDGGIKEESKNDYHQNLLFRKNAFKESIVDSKWLYDNIIGNHDIQQIIKEIMEKFHIGDNSQIENEIKSFFEDEKLFKKNVISNIFDGFNSQGKNIADCIVGTYEMVVSALSYSLMIGNSHELIKKIKYIVIDEWDTIFRVTTMNDEKKTLIQTMNQRFSTSYALIALAILIMRVNPSTKLILASGTGSDMLSQCEKNYEADVQSNMLEPLLRPIFSFGEYESILKKIEELSNNSNNENAKLTKNILINKIKKIENIMAEKISRVIKISPDNIWGTRKLSSIPRSTLRSVTQIHSTSNFLFCERCINDGIIRASYAMKSSNTNDHVLNTIMHLCSMLLIDMNIAKTIKNLKQNPSMNSWTFLISTIICILTRRAPAISNKITLIFVQKKELHIGMLILIGIIILILGKYNKFDYDAYSIRAPPNDDFLDTIAAISSKPIKTISKYASIASQNKIYSINHIIDKCSITKEDYVKIKLITSIDEVDFVAYAITIDLLKAFFEIDHIWNVCELSIKNGIISVTRETTSQSNMNNYIANRDVKRFPLIAICTSKLGEGVDLSNVGPAFVLAQNQSYNAPSSRDCEQWIGRGFRNSYLSLGCPINQPYYDDHRNFCADNQNKFIISHTAVYNGFLSTQIARRIVSIDAFSQIIKKDNNQFNLVDFLPKAFSNMTISYYSPIILENLQNIDGSPLLESIKSAIEMLTIPAKMVIRKTNMFSLNLRDITQNVPDLIATDTLNISCNVWPIIISSMFMALV</sequence>
<dbReference type="VEuPathDB" id="TrichDB:TVAGG3_0892360"/>
<dbReference type="VEuPathDB" id="TrichDB:TVAG_192110"/>
<keyword evidence="3" id="KW-1185">Reference proteome</keyword>